<dbReference type="Pfam" id="PF03732">
    <property type="entry name" value="Retrotrans_gag"/>
    <property type="match status" value="1"/>
</dbReference>
<gene>
    <name evidence="3" type="ORF">PF002_g24551</name>
</gene>
<dbReference type="Gene3D" id="2.40.70.10">
    <property type="entry name" value="Acid Proteases"/>
    <property type="match status" value="1"/>
</dbReference>
<evidence type="ECO:0000256" key="1">
    <source>
        <dbReference type="SAM" id="MobiDB-lite"/>
    </source>
</evidence>
<protein>
    <recommendedName>
        <fullName evidence="2">Retrotransposon gag domain-containing protein</fullName>
    </recommendedName>
</protein>
<evidence type="ECO:0000259" key="2">
    <source>
        <dbReference type="Pfam" id="PF03732"/>
    </source>
</evidence>
<comment type="caution">
    <text evidence="3">The sequence shown here is derived from an EMBL/GenBank/DDBJ whole genome shotgun (WGS) entry which is preliminary data.</text>
</comment>
<reference evidence="3 4" key="1">
    <citation type="submission" date="2018-08" db="EMBL/GenBank/DDBJ databases">
        <title>Genomic investigation of the strawberry pathogen Phytophthora fragariae indicates pathogenicity is determined by transcriptional variation in three key races.</title>
        <authorList>
            <person name="Adams T.M."/>
            <person name="Armitage A.D."/>
            <person name="Sobczyk M.K."/>
            <person name="Bates H.J."/>
            <person name="Dunwell J.M."/>
            <person name="Nellist C.F."/>
            <person name="Harrison R.J."/>
        </authorList>
    </citation>
    <scope>NUCLEOTIDE SEQUENCE [LARGE SCALE GENOMIC DNA]</scope>
    <source>
        <strain evidence="3 4">BC-1</strain>
    </source>
</reference>
<evidence type="ECO:0000313" key="4">
    <source>
        <dbReference type="Proteomes" id="UP000440367"/>
    </source>
</evidence>
<accession>A0A6A3WUC8</accession>
<sequence>MQWLRKFMYEMKGTHTPTNEWCMAFELSLQDGALHWYRQLPRKTKRTWKLLSDAFIKYYCSKFTQSAKARYYSAKREDKEHVFDYLNRLNGYARNAGVQFENGGREAEDHVDHFLDTCDDRGLEERLCHARVKGIHDLEEMINDILRSKIKWPDDRKNNERVNTTENRDDRGLGLGENGTDETSDGEDVPAPTEAVITSMAQVEWVDRTLGQAAKLLPGERMGWWSSQRYDKRKRMRALVKGAVDDTRTKILLDTGANVNVTSASFAKKLRVREVLDHGRSLEVRSLGSRYRIRQ</sequence>
<dbReference type="InterPro" id="IPR021109">
    <property type="entry name" value="Peptidase_aspartic_dom_sf"/>
</dbReference>
<dbReference type="PANTHER" id="PTHR33223">
    <property type="entry name" value="CCHC-TYPE DOMAIN-CONTAINING PROTEIN"/>
    <property type="match status" value="1"/>
</dbReference>
<dbReference type="PANTHER" id="PTHR33223:SF6">
    <property type="entry name" value="CCHC-TYPE DOMAIN-CONTAINING PROTEIN"/>
    <property type="match status" value="1"/>
</dbReference>
<feature type="domain" description="Retrotransposon gag" evidence="2">
    <location>
        <begin position="25"/>
        <end position="97"/>
    </location>
</feature>
<dbReference type="InterPro" id="IPR005162">
    <property type="entry name" value="Retrotrans_gag_dom"/>
</dbReference>
<dbReference type="AlphaFoldDB" id="A0A6A3WUC8"/>
<feature type="region of interest" description="Disordered" evidence="1">
    <location>
        <begin position="156"/>
        <end position="190"/>
    </location>
</feature>
<dbReference type="Proteomes" id="UP000440367">
    <property type="component" value="Unassembled WGS sequence"/>
</dbReference>
<evidence type="ECO:0000313" key="3">
    <source>
        <dbReference type="EMBL" id="KAE9191246.1"/>
    </source>
</evidence>
<dbReference type="EMBL" id="QXGD01002254">
    <property type="protein sequence ID" value="KAE9191246.1"/>
    <property type="molecule type" value="Genomic_DNA"/>
</dbReference>
<feature type="compositionally biased region" description="Acidic residues" evidence="1">
    <location>
        <begin position="179"/>
        <end position="188"/>
    </location>
</feature>
<organism evidence="3 4">
    <name type="scientific">Phytophthora fragariae</name>
    <dbReference type="NCBI Taxonomy" id="53985"/>
    <lineage>
        <taxon>Eukaryota</taxon>
        <taxon>Sar</taxon>
        <taxon>Stramenopiles</taxon>
        <taxon>Oomycota</taxon>
        <taxon>Peronosporomycetes</taxon>
        <taxon>Peronosporales</taxon>
        <taxon>Peronosporaceae</taxon>
        <taxon>Phytophthora</taxon>
    </lineage>
</organism>
<name>A0A6A3WUC8_9STRA</name>
<proteinExistence type="predicted"/>